<keyword evidence="3" id="KW-1185">Reference proteome</keyword>
<name>A0AA41QYW5_9MICO</name>
<protein>
    <submittedName>
        <fullName evidence="2">Antitoxin VbhA family protein</fullName>
    </submittedName>
</protein>
<evidence type="ECO:0000313" key="3">
    <source>
        <dbReference type="Proteomes" id="UP001165341"/>
    </source>
</evidence>
<dbReference type="RefSeq" id="WP_243013175.1">
    <property type="nucleotide sequence ID" value="NZ_JALGAR010000006.1"/>
</dbReference>
<dbReference type="Proteomes" id="UP001165341">
    <property type="component" value="Unassembled WGS sequence"/>
</dbReference>
<gene>
    <name evidence="2" type="ORF">MQH31_17910</name>
</gene>
<dbReference type="EMBL" id="JALGAR010000006">
    <property type="protein sequence ID" value="MCI4659684.1"/>
    <property type="molecule type" value="Genomic_DNA"/>
</dbReference>
<dbReference type="AlphaFoldDB" id="A0AA41QYW5"/>
<dbReference type="InterPro" id="IPR041535">
    <property type="entry name" value="VbhA"/>
</dbReference>
<organism evidence="2 3">
    <name type="scientific">Cryobacterium zhongshanensis</name>
    <dbReference type="NCBI Taxonomy" id="2928153"/>
    <lineage>
        <taxon>Bacteria</taxon>
        <taxon>Bacillati</taxon>
        <taxon>Actinomycetota</taxon>
        <taxon>Actinomycetes</taxon>
        <taxon>Micrococcales</taxon>
        <taxon>Microbacteriaceae</taxon>
        <taxon>Cryobacterium</taxon>
    </lineage>
</organism>
<comment type="caution">
    <text evidence="2">The sequence shown here is derived from an EMBL/GenBank/DDBJ whole genome shotgun (WGS) entry which is preliminary data.</text>
</comment>
<evidence type="ECO:0000313" key="2">
    <source>
        <dbReference type="EMBL" id="MCI4659684.1"/>
    </source>
</evidence>
<accession>A0AA41QYW5</accession>
<evidence type="ECO:0000259" key="1">
    <source>
        <dbReference type="Pfam" id="PF18495"/>
    </source>
</evidence>
<proteinExistence type="predicted"/>
<dbReference type="CDD" id="cd11586">
    <property type="entry name" value="VbhA_like"/>
    <property type="match status" value="1"/>
</dbReference>
<dbReference type="InterPro" id="IPR033788">
    <property type="entry name" value="VbhA-like"/>
</dbReference>
<reference evidence="2" key="1">
    <citation type="submission" date="2022-03" db="EMBL/GenBank/DDBJ databases">
        <title>Cryobacterium sp. nov. strain ZS14-85, isolated from Antarctic soil.</title>
        <authorList>
            <person name="Li J."/>
            <person name="Niu G."/>
        </authorList>
    </citation>
    <scope>NUCLEOTIDE SEQUENCE</scope>
    <source>
        <strain evidence="2">ZS14-85</strain>
    </source>
</reference>
<dbReference type="InterPro" id="IPR043038">
    <property type="entry name" value="VbhA_sf"/>
</dbReference>
<sequence length="79" mass="8607">MAAKEERPGYQERRESTIDIMASWSLEGMEPTPEVLARIRAYVNGEVSLEEAIARAKALYAPGSTSPVNTAAVNTAPRE</sequence>
<dbReference type="Pfam" id="PF18495">
    <property type="entry name" value="VbhA"/>
    <property type="match status" value="1"/>
</dbReference>
<feature type="domain" description="Antitoxin VbhA" evidence="1">
    <location>
        <begin position="13"/>
        <end position="58"/>
    </location>
</feature>
<dbReference type="Gene3D" id="1.10.8.1050">
    <property type="entry name" value="Antitoxin VbhA-like"/>
    <property type="match status" value="1"/>
</dbReference>